<dbReference type="EMBL" id="RJKL01000001">
    <property type="protein sequence ID" value="ROP32814.1"/>
    <property type="molecule type" value="Genomic_DNA"/>
</dbReference>
<comment type="caution">
    <text evidence="1">The sequence shown here is derived from an EMBL/GenBank/DDBJ whole genome shotgun (WGS) entry which is preliminary data.</text>
</comment>
<proteinExistence type="predicted"/>
<dbReference type="Proteomes" id="UP000271683">
    <property type="component" value="Unassembled WGS sequence"/>
</dbReference>
<protein>
    <submittedName>
        <fullName evidence="1">Uncharacterized protein</fullName>
    </submittedName>
</protein>
<evidence type="ECO:0000313" key="2">
    <source>
        <dbReference type="Proteomes" id="UP000271683"/>
    </source>
</evidence>
<organism evidence="1 2">
    <name type="scientific">Couchioplanes caeruleus</name>
    <dbReference type="NCBI Taxonomy" id="56438"/>
    <lineage>
        <taxon>Bacteria</taxon>
        <taxon>Bacillati</taxon>
        <taxon>Actinomycetota</taxon>
        <taxon>Actinomycetes</taxon>
        <taxon>Micromonosporales</taxon>
        <taxon>Micromonosporaceae</taxon>
        <taxon>Couchioplanes</taxon>
    </lineage>
</organism>
<dbReference type="AlphaFoldDB" id="A0A3N1GRI2"/>
<sequence length="80" mass="9376">MKQVNVQVFDEDGKSLELTEPDVSALWPKMPVRELHPNQSLYLTLTRSLATRDARQALVRWHDRRRGQQSSMIPLSYNRI</sequence>
<accession>A0A3N1GRI2</accession>
<evidence type="ECO:0000313" key="1">
    <source>
        <dbReference type="EMBL" id="ROP32814.1"/>
    </source>
</evidence>
<gene>
    <name evidence="1" type="ORF">EDD30_5762</name>
</gene>
<name>A0A3N1GRI2_9ACTN</name>
<reference evidence="1 2" key="1">
    <citation type="submission" date="2018-11" db="EMBL/GenBank/DDBJ databases">
        <title>Sequencing the genomes of 1000 actinobacteria strains.</title>
        <authorList>
            <person name="Klenk H.-P."/>
        </authorList>
    </citation>
    <scope>NUCLEOTIDE SEQUENCE [LARGE SCALE GENOMIC DNA]</scope>
    <source>
        <strain evidence="1 2">DSM 43634</strain>
    </source>
</reference>